<feature type="compositionally biased region" description="Pro residues" evidence="1">
    <location>
        <begin position="1"/>
        <end position="13"/>
    </location>
</feature>
<sequence length="245" mass="26900">MAPSTLPPLPPLPVGQISPPYVDGDGAWHQGGLTLTPEVNRVVDEFLSRLEEAAHGSTGDSSGDSSETAGIRSRLRELARDIPGVRFEDPAHELEPADRIKQELAERLAAENGLDPLRALREIPDAIRYTVSVPTGDYTADVRELQSRLAAAGYEPVELRNGWLDGGEDRTGITARWREPETGVIFGVEYHTPESWQAQAARNAFEHANDQQIPQGERESPAPPRGEHLRPVETPRGVEEITDVR</sequence>
<keyword evidence="3" id="KW-1185">Reference proteome</keyword>
<dbReference type="AlphaFoldDB" id="A0A558A738"/>
<feature type="region of interest" description="Disordered" evidence="1">
    <location>
        <begin position="1"/>
        <end position="32"/>
    </location>
</feature>
<dbReference type="OrthoDB" id="3874132at2"/>
<name>A0A558A738_9PSEU</name>
<dbReference type="Proteomes" id="UP000320011">
    <property type="component" value="Unassembled WGS sequence"/>
</dbReference>
<accession>A0A558A738</accession>
<comment type="caution">
    <text evidence="2">The sequence shown here is derived from an EMBL/GenBank/DDBJ whole genome shotgun (WGS) entry which is preliminary data.</text>
</comment>
<protein>
    <submittedName>
        <fullName evidence="2">Uncharacterized protein</fullName>
    </submittedName>
</protein>
<feature type="region of interest" description="Disordered" evidence="1">
    <location>
        <begin position="202"/>
        <end position="245"/>
    </location>
</feature>
<evidence type="ECO:0000256" key="1">
    <source>
        <dbReference type="SAM" id="MobiDB-lite"/>
    </source>
</evidence>
<dbReference type="EMBL" id="VJWX01000636">
    <property type="protein sequence ID" value="TVT20077.1"/>
    <property type="molecule type" value="Genomic_DNA"/>
</dbReference>
<feature type="compositionally biased region" description="Basic and acidic residues" evidence="1">
    <location>
        <begin position="216"/>
        <end position="245"/>
    </location>
</feature>
<reference evidence="2 3" key="1">
    <citation type="submission" date="2019-07" db="EMBL/GenBank/DDBJ databases">
        <authorList>
            <person name="Duangmal K."/>
            <person name="Teo W.F.A."/>
        </authorList>
    </citation>
    <scope>NUCLEOTIDE SEQUENCE [LARGE SCALE GENOMIC DNA]</scope>
    <source>
        <strain evidence="2 3">TBRC 6029</strain>
    </source>
</reference>
<proteinExistence type="predicted"/>
<evidence type="ECO:0000313" key="3">
    <source>
        <dbReference type="Proteomes" id="UP000320011"/>
    </source>
</evidence>
<reference evidence="2 3" key="2">
    <citation type="submission" date="2019-08" db="EMBL/GenBank/DDBJ databases">
        <title>Amycolatopsis acidicola sp. nov., isolated from peat swamp forest soil.</title>
        <authorList>
            <person name="Srisuk N."/>
        </authorList>
    </citation>
    <scope>NUCLEOTIDE SEQUENCE [LARGE SCALE GENOMIC DNA]</scope>
    <source>
        <strain evidence="2 3">TBRC 6029</strain>
    </source>
</reference>
<gene>
    <name evidence="2" type="ORF">FNH05_34645</name>
</gene>
<organism evidence="2 3">
    <name type="scientific">Amycolatopsis rhizosphaerae</name>
    <dbReference type="NCBI Taxonomy" id="2053003"/>
    <lineage>
        <taxon>Bacteria</taxon>
        <taxon>Bacillati</taxon>
        <taxon>Actinomycetota</taxon>
        <taxon>Actinomycetes</taxon>
        <taxon>Pseudonocardiales</taxon>
        <taxon>Pseudonocardiaceae</taxon>
        <taxon>Amycolatopsis</taxon>
    </lineage>
</organism>
<evidence type="ECO:0000313" key="2">
    <source>
        <dbReference type="EMBL" id="TVT20077.1"/>
    </source>
</evidence>